<dbReference type="SMART" id="SM00220">
    <property type="entry name" value="S_TKc"/>
    <property type="match status" value="1"/>
</dbReference>
<evidence type="ECO:0000256" key="6">
    <source>
        <dbReference type="ARBA" id="ARBA00022679"/>
    </source>
</evidence>
<dbReference type="GO" id="GO:0005524">
    <property type="term" value="F:ATP binding"/>
    <property type="evidence" value="ECO:0007669"/>
    <property type="project" value="UniProtKB-UniRule"/>
</dbReference>
<dbReference type="PROSITE" id="PS00107">
    <property type="entry name" value="PROTEIN_KINASE_ATP"/>
    <property type="match status" value="1"/>
</dbReference>
<dbReference type="eggNOG" id="ENOG502QSJ4">
    <property type="taxonomic scope" value="Eukaryota"/>
</dbReference>
<evidence type="ECO:0000256" key="9">
    <source>
        <dbReference type="ARBA" id="ARBA00022734"/>
    </source>
</evidence>
<dbReference type="InterPro" id="IPR000719">
    <property type="entry name" value="Prot_kinase_dom"/>
</dbReference>
<dbReference type="GO" id="GO:0016020">
    <property type="term" value="C:membrane"/>
    <property type="evidence" value="ECO:0007669"/>
    <property type="project" value="UniProtKB-SubCell"/>
</dbReference>
<evidence type="ECO:0000256" key="12">
    <source>
        <dbReference type="ARBA" id="ARBA00022840"/>
    </source>
</evidence>
<dbReference type="Proteomes" id="UP000032180">
    <property type="component" value="Chromosome 3"/>
</dbReference>
<feature type="signal peptide" evidence="19">
    <location>
        <begin position="1"/>
        <end position="23"/>
    </location>
</feature>
<evidence type="ECO:0000256" key="5">
    <source>
        <dbReference type="ARBA" id="ARBA00022527"/>
    </source>
</evidence>
<dbReference type="SUPFAM" id="SSF49899">
    <property type="entry name" value="Concanavalin A-like lectins/glucanases"/>
    <property type="match status" value="1"/>
</dbReference>
<dbReference type="AlphaFoldDB" id="A0A0D9VZI9"/>
<dbReference type="InterPro" id="IPR008271">
    <property type="entry name" value="Ser/Thr_kinase_AS"/>
</dbReference>
<keyword evidence="9" id="KW-0430">Lectin</keyword>
<comment type="subcellular location">
    <subcellularLocation>
        <location evidence="1">Membrane</location>
        <topology evidence="1">Single-pass type I membrane protein</topology>
    </subcellularLocation>
</comment>
<comment type="similarity">
    <text evidence="3">In the C-terminal section; belongs to the protein kinase superfamily. Ser/Thr protein kinase family.</text>
</comment>
<keyword evidence="16" id="KW-0325">Glycoprotein</keyword>
<dbReference type="EC" id="2.7.11.1" evidence="4"/>
<evidence type="ECO:0000313" key="21">
    <source>
        <dbReference type="EnsemblPlants" id="LPERR03G30000.1"/>
    </source>
</evidence>
<keyword evidence="7 18" id="KW-0812">Transmembrane</keyword>
<evidence type="ECO:0000313" key="22">
    <source>
        <dbReference type="Proteomes" id="UP000032180"/>
    </source>
</evidence>
<feature type="transmembrane region" description="Helical" evidence="18">
    <location>
        <begin position="294"/>
        <end position="315"/>
    </location>
</feature>
<keyword evidence="5" id="KW-0723">Serine/threonine-protein kinase</keyword>
<dbReference type="PROSITE" id="PS00108">
    <property type="entry name" value="PROTEIN_KINASE_ST"/>
    <property type="match status" value="1"/>
</dbReference>
<keyword evidence="11" id="KW-0418">Kinase</keyword>
<organism evidence="21 22">
    <name type="scientific">Leersia perrieri</name>
    <dbReference type="NCBI Taxonomy" id="77586"/>
    <lineage>
        <taxon>Eukaryota</taxon>
        <taxon>Viridiplantae</taxon>
        <taxon>Streptophyta</taxon>
        <taxon>Embryophyta</taxon>
        <taxon>Tracheophyta</taxon>
        <taxon>Spermatophyta</taxon>
        <taxon>Magnoliopsida</taxon>
        <taxon>Liliopsida</taxon>
        <taxon>Poales</taxon>
        <taxon>Poaceae</taxon>
        <taxon>BOP clade</taxon>
        <taxon>Oryzoideae</taxon>
        <taxon>Oryzeae</taxon>
        <taxon>Oryzinae</taxon>
        <taxon>Leersia</taxon>
    </lineage>
</organism>
<dbReference type="HOGENOM" id="CLU_000288_62_3_1"/>
<evidence type="ECO:0000256" key="11">
    <source>
        <dbReference type="ARBA" id="ARBA00022777"/>
    </source>
</evidence>
<dbReference type="GO" id="GO:0030246">
    <property type="term" value="F:carbohydrate binding"/>
    <property type="evidence" value="ECO:0007669"/>
    <property type="project" value="UniProtKB-KW"/>
</dbReference>
<reference evidence="21 22" key="1">
    <citation type="submission" date="2012-08" db="EMBL/GenBank/DDBJ databases">
        <title>Oryza genome evolution.</title>
        <authorList>
            <person name="Wing R.A."/>
        </authorList>
    </citation>
    <scope>NUCLEOTIDE SEQUENCE</scope>
</reference>
<evidence type="ECO:0000256" key="1">
    <source>
        <dbReference type="ARBA" id="ARBA00004479"/>
    </source>
</evidence>
<comment type="similarity">
    <text evidence="2">In the N-terminal section; belongs to the leguminous lectin family.</text>
</comment>
<dbReference type="InterPro" id="IPR013320">
    <property type="entry name" value="ConA-like_dom_sf"/>
</dbReference>
<dbReference type="STRING" id="77586.A0A0D9VZI9"/>
<evidence type="ECO:0000256" key="2">
    <source>
        <dbReference type="ARBA" id="ARBA00008536"/>
    </source>
</evidence>
<proteinExistence type="inferred from homology"/>
<evidence type="ECO:0000256" key="18">
    <source>
        <dbReference type="SAM" id="Phobius"/>
    </source>
</evidence>
<evidence type="ECO:0000256" key="19">
    <source>
        <dbReference type="SAM" id="SignalP"/>
    </source>
</evidence>
<dbReference type="InterPro" id="IPR011009">
    <property type="entry name" value="Kinase-like_dom_sf"/>
</dbReference>
<keyword evidence="6" id="KW-0808">Transferase</keyword>
<keyword evidence="8 19" id="KW-0732">Signal</keyword>
<evidence type="ECO:0000256" key="14">
    <source>
        <dbReference type="ARBA" id="ARBA00023136"/>
    </source>
</evidence>
<evidence type="ECO:0000256" key="17">
    <source>
        <dbReference type="PROSITE-ProRule" id="PRU10141"/>
    </source>
</evidence>
<reference evidence="22" key="2">
    <citation type="submission" date="2013-12" db="EMBL/GenBank/DDBJ databases">
        <authorList>
            <person name="Yu Y."/>
            <person name="Lee S."/>
            <person name="de Baynast K."/>
            <person name="Wissotski M."/>
            <person name="Liu L."/>
            <person name="Talag J."/>
            <person name="Goicoechea J."/>
            <person name="Angelova A."/>
            <person name="Jetty R."/>
            <person name="Kudrna D."/>
            <person name="Golser W."/>
            <person name="Rivera L."/>
            <person name="Zhang J."/>
            <person name="Wing R."/>
        </authorList>
    </citation>
    <scope>NUCLEOTIDE SEQUENCE</scope>
</reference>
<evidence type="ECO:0000256" key="16">
    <source>
        <dbReference type="ARBA" id="ARBA00023180"/>
    </source>
</evidence>
<keyword evidence="12 17" id="KW-0067">ATP-binding</keyword>
<feature type="domain" description="Protein kinase" evidence="20">
    <location>
        <begin position="277"/>
        <end position="583"/>
    </location>
</feature>
<dbReference type="GO" id="GO:0004674">
    <property type="term" value="F:protein serine/threonine kinase activity"/>
    <property type="evidence" value="ECO:0007669"/>
    <property type="project" value="UniProtKB-KW"/>
</dbReference>
<evidence type="ECO:0000256" key="10">
    <source>
        <dbReference type="ARBA" id="ARBA00022741"/>
    </source>
</evidence>
<dbReference type="FunFam" id="2.60.120.200:FF:000051">
    <property type="entry name" value="L-type lectin-domain containing receptor kinase V.9"/>
    <property type="match status" value="1"/>
</dbReference>
<evidence type="ECO:0000256" key="13">
    <source>
        <dbReference type="ARBA" id="ARBA00022989"/>
    </source>
</evidence>
<evidence type="ECO:0000256" key="7">
    <source>
        <dbReference type="ARBA" id="ARBA00022692"/>
    </source>
</evidence>
<evidence type="ECO:0000256" key="15">
    <source>
        <dbReference type="ARBA" id="ARBA00023170"/>
    </source>
</evidence>
<dbReference type="InterPro" id="IPR050528">
    <property type="entry name" value="L-type_Lectin-RKs"/>
</dbReference>
<dbReference type="InterPro" id="IPR017441">
    <property type="entry name" value="Protein_kinase_ATP_BS"/>
</dbReference>
<dbReference type="Pfam" id="PF00069">
    <property type="entry name" value="Pkinase"/>
    <property type="match status" value="1"/>
</dbReference>
<reference evidence="21" key="3">
    <citation type="submission" date="2015-04" db="UniProtKB">
        <authorList>
            <consortium name="EnsemblPlants"/>
        </authorList>
    </citation>
    <scope>IDENTIFICATION</scope>
</reference>
<dbReference type="PANTHER" id="PTHR27007">
    <property type="match status" value="1"/>
</dbReference>
<evidence type="ECO:0000256" key="8">
    <source>
        <dbReference type="ARBA" id="ARBA00022729"/>
    </source>
</evidence>
<dbReference type="CDD" id="cd06899">
    <property type="entry name" value="lectin_legume_LecRK_Arcelin_ConA"/>
    <property type="match status" value="1"/>
</dbReference>
<keyword evidence="14 18" id="KW-0472">Membrane</keyword>
<dbReference type="InterPro" id="IPR001220">
    <property type="entry name" value="Legume_lectin_dom"/>
</dbReference>
<dbReference type="Gene3D" id="2.60.120.200">
    <property type="match status" value="1"/>
</dbReference>
<dbReference type="Gramene" id="LPERR03G30000.1">
    <property type="protein sequence ID" value="LPERR03G30000.1"/>
    <property type="gene ID" value="LPERR03G30000"/>
</dbReference>
<dbReference type="SUPFAM" id="SSF56112">
    <property type="entry name" value="Protein kinase-like (PK-like)"/>
    <property type="match status" value="1"/>
</dbReference>
<sequence length="630" mass="68664">MAAKNCAIPLLAVVLAVVGVGVGGDDRFVYTGFTGAPLALDGTAVVTPTGLLELTNGTAQLKAHAVHPAAMRFRRNGGDGGGAARSFSTSFVFGIIPPYSDLSGHGIVFFAGKNNFTTALPSQFLGFLNSGNNGNATNHVFGVELDTILSSEFKDPNDNHVGIDINSLTSVAVKTAGYYDDKTGDFHELSLISGKAMQVWVDYDGVTTQINVFLAPIKMTKPSRPLVSTKYNLSDVLVDPAYVGFSSATGTVRSRHYVLGWSFAMDGPAPAIDINMLPKLPFYGTKARSKVLDIVLPIATAVFVLGVVVVVVVLVRRRMKYAELREDWEVEFGPHRFTYKDLFRATEGFKAKMLLGIGGFGRVYKGVLPKSNMEVAVKKVSHESRQGIKEFIAEVNRPTLDWTRRFHIIKGVASGLLYIHEDWEQVVIHRDIKASNVLLDSEMNARLGDFGLARLYDHGADPQTTHVVGTMGYLAPELARSGKATPLTDVFAFGAFILEVTCGRRPVEQGMPDNQLMLVDWVLEHWQKGSLTKVIDERLHGNYDVDEAILALKLGLLCSHPLHNARPSMRQVVQYLEGDMPFPELTPTHLSFSMLALMQNEGFDSFVMSASNPSETMMTIGTMSGLSGGR</sequence>
<dbReference type="EnsemblPlants" id="LPERR03G30000.1">
    <property type="protein sequence ID" value="LPERR03G30000.1"/>
    <property type="gene ID" value="LPERR03G30000"/>
</dbReference>
<evidence type="ECO:0000256" key="3">
    <source>
        <dbReference type="ARBA" id="ARBA00010217"/>
    </source>
</evidence>
<protein>
    <recommendedName>
        <fullName evidence="4">non-specific serine/threonine protein kinase</fullName>
        <ecNumber evidence="4">2.7.11.1</ecNumber>
    </recommendedName>
</protein>
<feature type="binding site" evidence="17">
    <location>
        <position position="379"/>
    </location>
    <ligand>
        <name>ATP</name>
        <dbReference type="ChEBI" id="CHEBI:30616"/>
    </ligand>
</feature>
<keyword evidence="13 18" id="KW-1133">Transmembrane helix</keyword>
<dbReference type="Gene3D" id="1.10.510.10">
    <property type="entry name" value="Transferase(Phosphotransferase) domain 1"/>
    <property type="match status" value="1"/>
</dbReference>
<keyword evidence="10 17" id="KW-0547">Nucleotide-binding</keyword>
<name>A0A0D9VZI9_9ORYZ</name>
<dbReference type="FunFam" id="1.10.510.10:FF:000517">
    <property type="entry name" value="Putative receptor kinase Lecrk"/>
    <property type="match status" value="1"/>
</dbReference>
<keyword evidence="22" id="KW-1185">Reference proteome</keyword>
<feature type="chain" id="PRO_5002348529" description="non-specific serine/threonine protein kinase" evidence="19">
    <location>
        <begin position="24"/>
        <end position="630"/>
    </location>
</feature>
<dbReference type="PROSITE" id="PS50011">
    <property type="entry name" value="PROTEIN_KINASE_DOM"/>
    <property type="match status" value="1"/>
</dbReference>
<dbReference type="Gene3D" id="3.30.200.20">
    <property type="entry name" value="Phosphorylase Kinase, domain 1"/>
    <property type="match status" value="1"/>
</dbReference>
<evidence type="ECO:0000256" key="4">
    <source>
        <dbReference type="ARBA" id="ARBA00012513"/>
    </source>
</evidence>
<dbReference type="Pfam" id="PF00139">
    <property type="entry name" value="Lectin_legB"/>
    <property type="match status" value="1"/>
</dbReference>
<keyword evidence="15" id="KW-0675">Receptor</keyword>
<evidence type="ECO:0000259" key="20">
    <source>
        <dbReference type="PROSITE" id="PS50011"/>
    </source>
</evidence>
<accession>A0A0D9VZI9</accession>